<gene>
    <name evidence="1" type="ORF">T01_934</name>
</gene>
<dbReference type="AlphaFoldDB" id="A0A0V0YZK2"/>
<dbReference type="Proteomes" id="UP000054776">
    <property type="component" value="Unassembled WGS sequence"/>
</dbReference>
<feature type="non-terminal residue" evidence="1">
    <location>
        <position position="1"/>
    </location>
</feature>
<evidence type="ECO:0000313" key="1">
    <source>
        <dbReference type="EMBL" id="KRY05491.1"/>
    </source>
</evidence>
<dbReference type="InParanoid" id="A0A0V0YZK2"/>
<protein>
    <submittedName>
        <fullName evidence="1">Uncharacterized protein</fullName>
    </submittedName>
</protein>
<keyword evidence="2" id="KW-1185">Reference proteome</keyword>
<reference evidence="1 2" key="1">
    <citation type="submission" date="2015-01" db="EMBL/GenBank/DDBJ databases">
        <title>Evolution of Trichinella species and genotypes.</title>
        <authorList>
            <person name="Korhonen P.K."/>
            <person name="Edoardo P."/>
            <person name="Giuseppe L.R."/>
            <person name="Gasser R.B."/>
        </authorList>
    </citation>
    <scope>NUCLEOTIDE SEQUENCE [LARGE SCALE GENOMIC DNA]</scope>
    <source>
        <strain evidence="1">ISS3</strain>
    </source>
</reference>
<dbReference type="EMBL" id="JYDH01003624">
    <property type="protein sequence ID" value="KRY05491.1"/>
    <property type="molecule type" value="Genomic_DNA"/>
</dbReference>
<evidence type="ECO:0000313" key="2">
    <source>
        <dbReference type="Proteomes" id="UP000054776"/>
    </source>
</evidence>
<accession>A0A0V0YZK2</accession>
<organism evidence="1 2">
    <name type="scientific">Trichinella spiralis</name>
    <name type="common">Trichina worm</name>
    <dbReference type="NCBI Taxonomy" id="6334"/>
    <lineage>
        <taxon>Eukaryota</taxon>
        <taxon>Metazoa</taxon>
        <taxon>Ecdysozoa</taxon>
        <taxon>Nematoda</taxon>
        <taxon>Enoplea</taxon>
        <taxon>Dorylaimia</taxon>
        <taxon>Trichinellida</taxon>
        <taxon>Trichinellidae</taxon>
        <taxon>Trichinella</taxon>
    </lineage>
</organism>
<sequence>LNCLDYRKRSVVLRKDSPHLKFELPGLPEAQCCPSQRFNTFKGDLLEARHYKAASAMILVL</sequence>
<feature type="non-terminal residue" evidence="1">
    <location>
        <position position="61"/>
    </location>
</feature>
<proteinExistence type="predicted"/>
<name>A0A0V0YZK2_TRISP</name>
<comment type="caution">
    <text evidence="1">The sequence shown here is derived from an EMBL/GenBank/DDBJ whole genome shotgun (WGS) entry which is preliminary data.</text>
</comment>